<name>A0ABR0PEI5_GOSAR</name>
<organism evidence="1 2">
    <name type="scientific">Gossypium arboreum</name>
    <name type="common">Tree cotton</name>
    <name type="synonym">Gossypium nanking</name>
    <dbReference type="NCBI Taxonomy" id="29729"/>
    <lineage>
        <taxon>Eukaryota</taxon>
        <taxon>Viridiplantae</taxon>
        <taxon>Streptophyta</taxon>
        <taxon>Embryophyta</taxon>
        <taxon>Tracheophyta</taxon>
        <taxon>Spermatophyta</taxon>
        <taxon>Magnoliopsida</taxon>
        <taxon>eudicotyledons</taxon>
        <taxon>Gunneridae</taxon>
        <taxon>Pentapetalae</taxon>
        <taxon>rosids</taxon>
        <taxon>malvids</taxon>
        <taxon>Malvales</taxon>
        <taxon>Malvaceae</taxon>
        <taxon>Malvoideae</taxon>
        <taxon>Gossypium</taxon>
    </lineage>
</organism>
<evidence type="ECO:0000313" key="1">
    <source>
        <dbReference type="EMBL" id="KAK5819711.1"/>
    </source>
</evidence>
<protein>
    <submittedName>
        <fullName evidence="1">Uncharacterized protein</fullName>
    </submittedName>
</protein>
<keyword evidence="2" id="KW-1185">Reference proteome</keyword>
<gene>
    <name evidence="1" type="ORF">PVK06_024734</name>
</gene>
<sequence length="125" mass="14742">MRSDCSKIFSKLILKEIINDQNINENSYVDHSIDQLWQNTGVFGSLWYVQSYVKKVVHKFYANLNRGIVIETSDYYYKVFIYGGWYKFGPKQNKKVLNYPLPTILSLKILKQYSYCIDQSSPYLA</sequence>
<dbReference type="EMBL" id="JARKNE010000007">
    <property type="protein sequence ID" value="KAK5819711.1"/>
    <property type="molecule type" value="Genomic_DNA"/>
</dbReference>
<comment type="caution">
    <text evidence="1">The sequence shown here is derived from an EMBL/GenBank/DDBJ whole genome shotgun (WGS) entry which is preliminary data.</text>
</comment>
<evidence type="ECO:0000313" key="2">
    <source>
        <dbReference type="Proteomes" id="UP001358586"/>
    </source>
</evidence>
<dbReference type="Proteomes" id="UP001358586">
    <property type="component" value="Chromosome 7"/>
</dbReference>
<accession>A0ABR0PEI5</accession>
<proteinExistence type="predicted"/>
<reference evidence="1 2" key="1">
    <citation type="submission" date="2023-03" db="EMBL/GenBank/DDBJ databases">
        <title>WGS of Gossypium arboreum.</title>
        <authorList>
            <person name="Yu D."/>
        </authorList>
    </citation>
    <scope>NUCLEOTIDE SEQUENCE [LARGE SCALE GENOMIC DNA]</scope>
    <source>
        <tissue evidence="1">Leaf</tissue>
    </source>
</reference>